<reference evidence="2 3" key="1">
    <citation type="submission" date="2021-11" db="EMBL/GenBank/DDBJ databases">
        <authorList>
            <person name="Liang Q."/>
            <person name="Mou H."/>
            <person name="Liu Z."/>
        </authorList>
    </citation>
    <scope>NUCLEOTIDE SEQUENCE [LARGE SCALE GENOMIC DNA]</scope>
    <source>
        <strain evidence="2 3">CHU3</strain>
    </source>
</reference>
<feature type="domain" description="Pyridoxamine 5'-phosphate oxidase N-terminal" evidence="1">
    <location>
        <begin position="39"/>
        <end position="135"/>
    </location>
</feature>
<dbReference type="PANTHER" id="PTHR42815:SF2">
    <property type="entry name" value="FAD-BINDING, PUTATIVE (AFU_ORTHOLOGUE AFUA_6G07600)-RELATED"/>
    <property type="match status" value="1"/>
</dbReference>
<protein>
    <submittedName>
        <fullName evidence="2">Pyridoxamine 5'-phosphate oxidase family protein</fullName>
    </submittedName>
</protein>
<dbReference type="InterPro" id="IPR012349">
    <property type="entry name" value="Split_barrel_FMN-bd"/>
</dbReference>
<evidence type="ECO:0000313" key="2">
    <source>
        <dbReference type="EMBL" id="MCV2369344.1"/>
    </source>
</evidence>
<dbReference type="PANTHER" id="PTHR42815">
    <property type="entry name" value="FAD-BINDING, PUTATIVE (AFU_ORTHOLOGUE AFUA_6G07600)-RELATED"/>
    <property type="match status" value="1"/>
</dbReference>
<comment type="caution">
    <text evidence="2">The sequence shown here is derived from an EMBL/GenBank/DDBJ whole genome shotgun (WGS) entry which is preliminary data.</text>
</comment>
<name>A0ABT2YH41_9BURK</name>
<evidence type="ECO:0000259" key="1">
    <source>
        <dbReference type="Pfam" id="PF01243"/>
    </source>
</evidence>
<accession>A0ABT2YH41</accession>
<dbReference type="Pfam" id="PF01243">
    <property type="entry name" value="PNPOx_N"/>
    <property type="match status" value="1"/>
</dbReference>
<keyword evidence="3" id="KW-1185">Reference proteome</keyword>
<evidence type="ECO:0000313" key="3">
    <source>
        <dbReference type="Proteomes" id="UP001209701"/>
    </source>
</evidence>
<dbReference type="InterPro" id="IPR011576">
    <property type="entry name" value="Pyridox_Oxase_N"/>
</dbReference>
<gene>
    <name evidence="2" type="ORF">LNV07_14770</name>
</gene>
<dbReference type="SUPFAM" id="SSF50475">
    <property type="entry name" value="FMN-binding split barrel"/>
    <property type="match status" value="2"/>
</dbReference>
<organism evidence="2 3">
    <name type="scientific">Roseateles oligotrophus</name>
    <dbReference type="NCBI Taxonomy" id="1769250"/>
    <lineage>
        <taxon>Bacteria</taxon>
        <taxon>Pseudomonadati</taxon>
        <taxon>Pseudomonadota</taxon>
        <taxon>Betaproteobacteria</taxon>
        <taxon>Burkholderiales</taxon>
        <taxon>Sphaerotilaceae</taxon>
        <taxon>Roseateles</taxon>
    </lineage>
</organism>
<dbReference type="EMBL" id="JAJIRN010000006">
    <property type="protein sequence ID" value="MCV2369344.1"/>
    <property type="molecule type" value="Genomic_DNA"/>
</dbReference>
<sequence>MSSKFAFHAGERAVQSRAGEAMIADRNFAVMSDTVLPGARTFIEKQSMVAVACVDAAGKSWASLIFGKPGFLSTPNGTSIRIALTSNQREPSDPVWEHLHIDSRLGLLFIELGTRRRYRVNGTVTSIDEAAVEVAIAEAYPNCPKYIQRRHLRSQHELATHPAQKAGQALTASLADVIRQADTLFIASNHVEGHLDASHRGGAPGFIAFINNDTLRIPDYQGNSLFNTLGNLHLNPQCGLVIPDFAGNQLLHLNGRAVLHWDIADEAGLSGGTHRFWDFHIDAWRLRELPLSLEWEYLDASPFNPSVAI</sequence>
<proteinExistence type="predicted"/>
<dbReference type="RefSeq" id="WP_263571929.1">
    <property type="nucleotide sequence ID" value="NZ_JAJIRN010000006.1"/>
</dbReference>
<dbReference type="Gene3D" id="2.30.110.10">
    <property type="entry name" value="Electron Transport, Fmn-binding Protein, Chain A"/>
    <property type="match status" value="2"/>
</dbReference>
<dbReference type="Proteomes" id="UP001209701">
    <property type="component" value="Unassembled WGS sequence"/>
</dbReference>